<dbReference type="EMBL" id="JAAKFY010000026">
    <property type="protein sequence ID" value="KAF3833988.1"/>
    <property type="molecule type" value="Genomic_DNA"/>
</dbReference>
<protein>
    <recommendedName>
        <fullName evidence="5">Secreted protein</fullName>
    </recommendedName>
</protein>
<reference evidence="3 4" key="1">
    <citation type="submission" date="2020-03" db="EMBL/GenBank/DDBJ databases">
        <title>Dissostichus mawsoni Genome sequencing and assembly.</title>
        <authorList>
            <person name="Park H."/>
        </authorList>
    </citation>
    <scope>NUCLEOTIDE SEQUENCE [LARGE SCALE GENOMIC DNA]</scope>
    <source>
        <strain evidence="3">DM0001</strain>
        <tissue evidence="3">Muscle</tissue>
    </source>
</reference>
<feature type="transmembrane region" description="Helical" evidence="1">
    <location>
        <begin position="112"/>
        <end position="132"/>
    </location>
</feature>
<keyword evidence="1" id="KW-0812">Transmembrane</keyword>
<proteinExistence type="predicted"/>
<keyword evidence="1" id="KW-1133">Transmembrane helix</keyword>
<gene>
    <name evidence="3" type="ORF">F7725_025192</name>
</gene>
<organism evidence="3 4">
    <name type="scientific">Dissostichus mawsoni</name>
    <name type="common">Antarctic cod</name>
    <dbReference type="NCBI Taxonomy" id="36200"/>
    <lineage>
        <taxon>Eukaryota</taxon>
        <taxon>Metazoa</taxon>
        <taxon>Chordata</taxon>
        <taxon>Craniata</taxon>
        <taxon>Vertebrata</taxon>
        <taxon>Euteleostomi</taxon>
        <taxon>Actinopterygii</taxon>
        <taxon>Neopterygii</taxon>
        <taxon>Teleostei</taxon>
        <taxon>Neoteleostei</taxon>
        <taxon>Acanthomorphata</taxon>
        <taxon>Eupercaria</taxon>
        <taxon>Perciformes</taxon>
        <taxon>Notothenioidei</taxon>
        <taxon>Nototheniidae</taxon>
        <taxon>Dissostichus</taxon>
    </lineage>
</organism>
<keyword evidence="2" id="KW-0732">Signal</keyword>
<evidence type="ECO:0008006" key="5">
    <source>
        <dbReference type="Google" id="ProtNLM"/>
    </source>
</evidence>
<evidence type="ECO:0000313" key="4">
    <source>
        <dbReference type="Proteomes" id="UP000518266"/>
    </source>
</evidence>
<evidence type="ECO:0000313" key="3">
    <source>
        <dbReference type="EMBL" id="KAF3833988.1"/>
    </source>
</evidence>
<accession>A0A7J5XCC9</accession>
<comment type="caution">
    <text evidence="3">The sequence shown here is derived from an EMBL/GenBank/DDBJ whole genome shotgun (WGS) entry which is preliminary data.</text>
</comment>
<dbReference type="AlphaFoldDB" id="A0A7J5XCC9"/>
<sequence length="133" mass="15028">MSCIFSWMSATLLAHFFRTSSSSSSVTAVYAMRAMRPMWNRWVMCEQRRSMISRSPSQLSSLVWSDWKSLSRAWPSSSIRPLRATPTREETMPKMGSMEEAKEVTFSTQHSTLATVFLIFSASAITVASILLC</sequence>
<name>A0A7J5XCC9_DISMA</name>
<dbReference type="Proteomes" id="UP000518266">
    <property type="component" value="Unassembled WGS sequence"/>
</dbReference>
<feature type="chain" id="PRO_5029572606" description="Secreted protein" evidence="2">
    <location>
        <begin position="23"/>
        <end position="133"/>
    </location>
</feature>
<keyword evidence="1" id="KW-0472">Membrane</keyword>
<evidence type="ECO:0000256" key="2">
    <source>
        <dbReference type="SAM" id="SignalP"/>
    </source>
</evidence>
<keyword evidence="4" id="KW-1185">Reference proteome</keyword>
<evidence type="ECO:0000256" key="1">
    <source>
        <dbReference type="SAM" id="Phobius"/>
    </source>
</evidence>
<feature type="signal peptide" evidence="2">
    <location>
        <begin position="1"/>
        <end position="22"/>
    </location>
</feature>